<dbReference type="PANTHER" id="PTHR34883:SF4">
    <property type="entry name" value="CUPREDOXIN"/>
    <property type="match status" value="1"/>
</dbReference>
<dbReference type="InterPro" id="IPR052953">
    <property type="entry name" value="Ser-rich/MCO-related"/>
</dbReference>
<dbReference type="Gene3D" id="2.60.40.420">
    <property type="entry name" value="Cupredoxins - blue copper proteins"/>
    <property type="match status" value="1"/>
</dbReference>
<evidence type="ECO:0000313" key="2">
    <source>
        <dbReference type="EMBL" id="KAF7508299.1"/>
    </source>
</evidence>
<gene>
    <name evidence="2" type="ORF">GJ744_009444</name>
</gene>
<dbReference type="Proteomes" id="UP000606974">
    <property type="component" value="Unassembled WGS sequence"/>
</dbReference>
<feature type="compositionally biased region" description="Gly residues" evidence="1">
    <location>
        <begin position="18"/>
        <end position="27"/>
    </location>
</feature>
<accession>A0A8H7E2P1</accession>
<protein>
    <recommendedName>
        <fullName evidence="4">Phytocyanin domain-containing protein</fullName>
    </recommendedName>
</protein>
<dbReference type="EMBL" id="JAACFV010000056">
    <property type="protein sequence ID" value="KAF7508299.1"/>
    <property type="molecule type" value="Genomic_DNA"/>
</dbReference>
<dbReference type="CDD" id="cd00920">
    <property type="entry name" value="Cupredoxin"/>
    <property type="match status" value="1"/>
</dbReference>
<evidence type="ECO:0008006" key="4">
    <source>
        <dbReference type="Google" id="ProtNLM"/>
    </source>
</evidence>
<dbReference type="InterPro" id="IPR008972">
    <property type="entry name" value="Cupredoxin"/>
</dbReference>
<comment type="caution">
    <text evidence="2">The sequence shown here is derived from an EMBL/GenBank/DDBJ whole genome shotgun (WGS) entry which is preliminary data.</text>
</comment>
<feature type="region of interest" description="Disordered" evidence="1">
    <location>
        <begin position="1"/>
        <end position="35"/>
    </location>
</feature>
<dbReference type="OrthoDB" id="2331100at2759"/>
<dbReference type="PANTHER" id="PTHR34883">
    <property type="entry name" value="SERINE-RICH PROTEIN, PUTATIVE-RELATED-RELATED"/>
    <property type="match status" value="1"/>
</dbReference>
<dbReference type="SUPFAM" id="SSF49503">
    <property type="entry name" value="Cupredoxins"/>
    <property type="match status" value="1"/>
</dbReference>
<proteinExistence type="predicted"/>
<dbReference type="AlphaFoldDB" id="A0A8H7E2P1"/>
<evidence type="ECO:0000313" key="3">
    <source>
        <dbReference type="Proteomes" id="UP000606974"/>
    </source>
</evidence>
<keyword evidence="3" id="KW-1185">Reference proteome</keyword>
<reference evidence="2" key="1">
    <citation type="submission" date="2020-02" db="EMBL/GenBank/DDBJ databases">
        <authorList>
            <person name="Palmer J.M."/>
        </authorList>
    </citation>
    <scope>NUCLEOTIDE SEQUENCE</scope>
    <source>
        <strain evidence="2">EPUS1.4</strain>
        <tissue evidence="2">Thallus</tissue>
    </source>
</reference>
<evidence type="ECO:0000256" key="1">
    <source>
        <dbReference type="SAM" id="MobiDB-lite"/>
    </source>
</evidence>
<feature type="region of interest" description="Disordered" evidence="1">
    <location>
        <begin position="213"/>
        <end position="246"/>
    </location>
</feature>
<organism evidence="2 3">
    <name type="scientific">Endocarpon pusillum</name>
    <dbReference type="NCBI Taxonomy" id="364733"/>
    <lineage>
        <taxon>Eukaryota</taxon>
        <taxon>Fungi</taxon>
        <taxon>Dikarya</taxon>
        <taxon>Ascomycota</taxon>
        <taxon>Pezizomycotina</taxon>
        <taxon>Eurotiomycetes</taxon>
        <taxon>Chaetothyriomycetidae</taxon>
        <taxon>Verrucariales</taxon>
        <taxon>Verrucariaceae</taxon>
        <taxon>Endocarpon</taxon>
    </lineage>
</organism>
<name>A0A8H7E2P1_9EURO</name>
<feature type="compositionally biased region" description="Polar residues" evidence="1">
    <location>
        <begin position="225"/>
        <end position="235"/>
    </location>
</feature>
<sequence length="291" mass="29431">MGALANMGSESNDMALSGGMGASGGGIESSSSVNSDGKEEIQLNIGPVQIKIVGSFSGLGKWQWEGAKPGENSTVHQVTVGDLKDGQPVLAYDPPSIDAQPGDYVQFNFKAENHTVTQSTFEKPCVKMPGGMDSGFMPNPKNSMPVPPSMMVAINDTKPLWFYCRQASHCGKGMAFGINPGGADKMTEFLNLAKSQNGTNVLAANSTLSGNGTAGGQNGLPASSAVANPTASPLSNLVPGSGSESAGGPGSGGDACNCNCLCDLGSPSNGGLLGTIPLPSAGALGRRSVKY</sequence>